<dbReference type="AlphaFoldDB" id="A0A644SVB1"/>
<dbReference type="InterPro" id="IPR020846">
    <property type="entry name" value="MFS_dom"/>
</dbReference>
<dbReference type="Pfam" id="PF07690">
    <property type="entry name" value="MFS_1"/>
    <property type="match status" value="2"/>
</dbReference>
<name>A0A644SVB1_9ZZZZ</name>
<dbReference type="EMBL" id="VSSQ01000007">
    <property type="protein sequence ID" value="MPL58553.1"/>
    <property type="molecule type" value="Genomic_DNA"/>
</dbReference>
<feature type="transmembrane region" description="Helical" evidence="1">
    <location>
        <begin position="77"/>
        <end position="95"/>
    </location>
</feature>
<feature type="transmembrane region" description="Helical" evidence="1">
    <location>
        <begin position="297"/>
        <end position="319"/>
    </location>
</feature>
<reference evidence="3" key="1">
    <citation type="submission" date="2019-08" db="EMBL/GenBank/DDBJ databases">
        <authorList>
            <person name="Kucharzyk K."/>
            <person name="Murdoch R.W."/>
            <person name="Higgins S."/>
            <person name="Loffler F."/>
        </authorList>
    </citation>
    <scope>NUCLEOTIDE SEQUENCE</scope>
</reference>
<keyword evidence="1" id="KW-0812">Transmembrane</keyword>
<feature type="transmembrane region" description="Helical" evidence="1">
    <location>
        <begin position="101"/>
        <end position="124"/>
    </location>
</feature>
<feature type="transmembrane region" description="Helical" evidence="1">
    <location>
        <begin position="136"/>
        <end position="154"/>
    </location>
</feature>
<dbReference type="PROSITE" id="PS50850">
    <property type="entry name" value="MFS"/>
    <property type="match status" value="1"/>
</dbReference>
<feature type="transmembrane region" description="Helical" evidence="1">
    <location>
        <begin position="243"/>
        <end position="261"/>
    </location>
</feature>
<dbReference type="GO" id="GO:0022857">
    <property type="term" value="F:transmembrane transporter activity"/>
    <property type="evidence" value="ECO:0007669"/>
    <property type="project" value="InterPro"/>
</dbReference>
<feature type="transmembrane region" description="Helical" evidence="1">
    <location>
        <begin position="45"/>
        <end position="65"/>
    </location>
</feature>
<feature type="transmembrane region" description="Helical" evidence="1">
    <location>
        <begin position="273"/>
        <end position="291"/>
    </location>
</feature>
<dbReference type="CDD" id="cd17489">
    <property type="entry name" value="MFS_YfcJ_like"/>
    <property type="match status" value="1"/>
</dbReference>
<feature type="transmembrane region" description="Helical" evidence="1">
    <location>
        <begin position="331"/>
        <end position="350"/>
    </location>
</feature>
<keyword evidence="1" id="KW-1133">Transmembrane helix</keyword>
<evidence type="ECO:0000313" key="3">
    <source>
        <dbReference type="EMBL" id="MPL58553.1"/>
    </source>
</evidence>
<evidence type="ECO:0000256" key="1">
    <source>
        <dbReference type="SAM" id="Phobius"/>
    </source>
</evidence>
<accession>A0A644SVB1</accession>
<dbReference type="InterPro" id="IPR036259">
    <property type="entry name" value="MFS_trans_sf"/>
</dbReference>
<comment type="caution">
    <text evidence="3">The sequence shown here is derived from an EMBL/GenBank/DDBJ whole genome shotgun (WGS) entry which is preliminary data.</text>
</comment>
<feature type="transmembrane region" description="Helical" evidence="1">
    <location>
        <begin position="166"/>
        <end position="188"/>
    </location>
</feature>
<evidence type="ECO:0000259" key="2">
    <source>
        <dbReference type="PROSITE" id="PS50850"/>
    </source>
</evidence>
<gene>
    <name evidence="3" type="primary">yfcJ_1</name>
    <name evidence="3" type="ORF">SDC9_04087</name>
</gene>
<protein>
    <submittedName>
        <fullName evidence="3">Putative MFS-type transporter YfcJ</fullName>
    </submittedName>
</protein>
<dbReference type="SUPFAM" id="SSF103473">
    <property type="entry name" value="MFS general substrate transporter"/>
    <property type="match status" value="1"/>
</dbReference>
<feature type="transmembrane region" description="Helical" evidence="1">
    <location>
        <begin position="209"/>
        <end position="231"/>
    </location>
</feature>
<dbReference type="Gene3D" id="1.20.1250.20">
    <property type="entry name" value="MFS general substrate transporter like domains"/>
    <property type="match status" value="2"/>
</dbReference>
<feature type="transmembrane region" description="Helical" evidence="1">
    <location>
        <begin position="362"/>
        <end position="382"/>
    </location>
</feature>
<dbReference type="PANTHER" id="PTHR23531:SF1">
    <property type="entry name" value="QUINOLENE RESISTANCE PROTEIN NORA"/>
    <property type="match status" value="1"/>
</dbReference>
<feature type="transmembrane region" description="Helical" evidence="1">
    <location>
        <begin position="12"/>
        <end position="33"/>
    </location>
</feature>
<dbReference type="PANTHER" id="PTHR23531">
    <property type="entry name" value="QUINOLENE RESISTANCE PROTEIN NORA"/>
    <property type="match status" value="1"/>
</dbReference>
<sequence>MGGEFRLWSRDFVLLCLANFFYFGSFYFLLPTLPQYVGVLGGSPSQVGMVMGWFTLAAVAARPYFGKMVDRYGHKRFMLLGSAFFVVFFILYNYIETLPFLYAARAAHGFAHACFMAASAAYIADIAPPQRRGEVIGIYGTSNIVAMALFPAWGTTLISATGNFNYLFSLAALAAGIALVAVVFLKEINHGSGKSFRPATTFELVRRRGVIVPSLALLGGATAYGAVFTFLPLFVPQRGIKDFGIFFTVYAISTIMSRVLVGKLSDRIGRRKLVMPFIALVVIATFLLPGIDSLFKLALIGGLFGLGFGAFMPTLNALVVDYTPPRDRGSALGFFTSFMDLGITAGAVLLGALGERFGFEMMFYLGSAIALSGLIAFAVFLGPSPDQGS</sequence>
<organism evidence="3">
    <name type="scientific">bioreactor metagenome</name>
    <dbReference type="NCBI Taxonomy" id="1076179"/>
    <lineage>
        <taxon>unclassified sequences</taxon>
        <taxon>metagenomes</taxon>
        <taxon>ecological metagenomes</taxon>
    </lineage>
</organism>
<feature type="domain" description="Major facilitator superfamily (MFS) profile" evidence="2">
    <location>
        <begin position="11"/>
        <end position="385"/>
    </location>
</feature>
<proteinExistence type="predicted"/>
<dbReference type="InterPro" id="IPR052714">
    <property type="entry name" value="MFS_Exporter"/>
</dbReference>
<keyword evidence="1" id="KW-0472">Membrane</keyword>
<dbReference type="InterPro" id="IPR011701">
    <property type="entry name" value="MFS"/>
</dbReference>